<dbReference type="PANTHER" id="PTHR36102">
    <property type="entry name" value="CHROMOSOME 10, WHOLE GENOME SHOTGUN SEQUENCE"/>
    <property type="match status" value="1"/>
</dbReference>
<dbReference type="PANTHER" id="PTHR36102:SF5">
    <property type="entry name" value="YDR124W-LIKE HELICAL BUNDLE DOMAIN-CONTAINING PROTEIN"/>
    <property type="match status" value="1"/>
</dbReference>
<proteinExistence type="predicted"/>
<feature type="domain" description="Subtelomeric hrmA-associated cluster protein AFUB-079030/YDR124W-like helical bundle" evidence="2">
    <location>
        <begin position="125"/>
        <end position="257"/>
    </location>
</feature>
<dbReference type="OrthoDB" id="5338458at2759"/>
<dbReference type="eggNOG" id="ENOG502S0ES">
    <property type="taxonomic scope" value="Eukaryota"/>
</dbReference>
<dbReference type="RefSeq" id="XP_002843096.1">
    <property type="nucleotide sequence ID" value="XM_002843050.1"/>
</dbReference>
<name>C5FZQ7_ARTOC</name>
<feature type="region of interest" description="Disordered" evidence="1">
    <location>
        <begin position="167"/>
        <end position="197"/>
    </location>
</feature>
<evidence type="ECO:0000313" key="3">
    <source>
        <dbReference type="EMBL" id="EEQ35360.1"/>
    </source>
</evidence>
<dbReference type="VEuPathDB" id="FungiDB:MCYG_08179"/>
<feature type="compositionally biased region" description="Basic and acidic residues" evidence="1">
    <location>
        <begin position="176"/>
        <end position="187"/>
    </location>
</feature>
<dbReference type="AlphaFoldDB" id="C5FZQ7"/>
<organism evidence="3 4">
    <name type="scientific">Arthroderma otae (strain ATCC MYA-4605 / CBS 113480)</name>
    <name type="common">Microsporum canis</name>
    <dbReference type="NCBI Taxonomy" id="554155"/>
    <lineage>
        <taxon>Eukaryota</taxon>
        <taxon>Fungi</taxon>
        <taxon>Dikarya</taxon>
        <taxon>Ascomycota</taxon>
        <taxon>Pezizomycotina</taxon>
        <taxon>Eurotiomycetes</taxon>
        <taxon>Eurotiomycetidae</taxon>
        <taxon>Onygenales</taxon>
        <taxon>Arthrodermataceae</taxon>
        <taxon>Microsporum</taxon>
    </lineage>
</organism>
<keyword evidence="4" id="KW-1185">Reference proteome</keyword>
<dbReference type="GeneID" id="9227463"/>
<dbReference type="InterPro" id="IPR021264">
    <property type="entry name" value="AFUB_079030/YDR124W-like"/>
</dbReference>
<evidence type="ECO:0000259" key="2">
    <source>
        <dbReference type="Pfam" id="PF11001"/>
    </source>
</evidence>
<dbReference type="Pfam" id="PF11001">
    <property type="entry name" value="AFUB_07903_YDR124W_hel"/>
    <property type="match status" value="1"/>
</dbReference>
<feature type="region of interest" description="Disordered" evidence="1">
    <location>
        <begin position="286"/>
        <end position="333"/>
    </location>
</feature>
<dbReference type="STRING" id="554155.C5FZQ7"/>
<feature type="compositionally biased region" description="Basic and acidic residues" evidence="1">
    <location>
        <begin position="312"/>
        <end position="324"/>
    </location>
</feature>
<accession>C5FZQ7</accession>
<dbReference type="EMBL" id="DS995708">
    <property type="protein sequence ID" value="EEQ35360.1"/>
    <property type="molecule type" value="Genomic_DNA"/>
</dbReference>
<protein>
    <recommendedName>
        <fullName evidence="2">Subtelomeric hrmA-associated cluster protein AFUB-079030/YDR124W-like helical bundle domain-containing protein</fullName>
    </recommendedName>
</protein>
<sequence length="459" mass="51571">MVDLGGVSTFPGVGAQHPSQDSPTYFLTLVFDNGQPKLHTSLPEFGRPIFTFEFGNWLAQTIGVNATSPLFARNVNHEHGIQSPIEKFLPSHSSKKRRREIIHHASIEPEEPANDTEDVEMVPLEIGNEEKVEAYYESAFRAFQQINCRQVAKAYIKIIEPRKQVNHPYNGGRGAPGEKRDPEKTKPDWWPAGVTHREPDHLRKPDRIRLLIHIFRKLGKSHGMTADKLEEAGRYAQRQIKPHERLDILDEIYKVRRAEECYERGEAGADITTDINAVIYVVNRDSKTEEDPQEIDDATGAAYDPTRHLSTRKQEKKIEAHNTEPRTPPSSIIGSIEGMSVGYAQPSFAICSNDEKRRSFQFSLCTGVECSASGVGTSIPRSLPAPAPTYSAAPTYSEHLGSYGPEEFPDGMDHMRQMQSFASADPHAQELTPGQNYYTSWDPWNLGTEYVPQGYINTL</sequence>
<dbReference type="HOGENOM" id="CLU_035142_2_0_1"/>
<dbReference type="Proteomes" id="UP000002035">
    <property type="component" value="Unassembled WGS sequence"/>
</dbReference>
<evidence type="ECO:0000313" key="4">
    <source>
        <dbReference type="Proteomes" id="UP000002035"/>
    </source>
</evidence>
<evidence type="ECO:0000256" key="1">
    <source>
        <dbReference type="SAM" id="MobiDB-lite"/>
    </source>
</evidence>
<reference evidence="4" key="1">
    <citation type="journal article" date="2012" name="MBio">
        <title>Comparative genome analysis of Trichophyton rubrum and related dermatophytes reveals candidate genes involved in infection.</title>
        <authorList>
            <person name="Martinez D.A."/>
            <person name="Oliver B.G."/>
            <person name="Graeser Y."/>
            <person name="Goldberg J.M."/>
            <person name="Li W."/>
            <person name="Martinez-Rossi N.M."/>
            <person name="Monod M."/>
            <person name="Shelest E."/>
            <person name="Barton R.C."/>
            <person name="Birch E."/>
            <person name="Brakhage A.A."/>
            <person name="Chen Z."/>
            <person name="Gurr S.J."/>
            <person name="Heiman D."/>
            <person name="Heitman J."/>
            <person name="Kosti I."/>
            <person name="Rossi A."/>
            <person name="Saif S."/>
            <person name="Samalova M."/>
            <person name="Saunders C.W."/>
            <person name="Shea T."/>
            <person name="Summerbell R.C."/>
            <person name="Xu J."/>
            <person name="Young S."/>
            <person name="Zeng Q."/>
            <person name="Birren B.W."/>
            <person name="Cuomo C.A."/>
            <person name="White T.C."/>
        </authorList>
    </citation>
    <scope>NUCLEOTIDE SEQUENCE [LARGE SCALE GENOMIC DNA]</scope>
    <source>
        <strain evidence="4">ATCC MYA-4605 / CBS 113480</strain>
    </source>
</reference>
<gene>
    <name evidence="3" type="ORF">MCYG_08179</name>
</gene>
<dbReference type="InterPro" id="IPR047092">
    <property type="entry name" value="AFUB_07903/YDR124W-like_hel"/>
</dbReference>